<keyword evidence="2" id="KW-1185">Reference proteome</keyword>
<evidence type="ECO:0000313" key="1">
    <source>
        <dbReference type="EMBL" id="CAD6215008.1"/>
    </source>
</evidence>
<accession>A0A811N0C3</accession>
<reference evidence="1" key="1">
    <citation type="submission" date="2020-10" db="EMBL/GenBank/DDBJ databases">
        <authorList>
            <person name="Han B."/>
            <person name="Lu T."/>
            <person name="Zhao Q."/>
            <person name="Huang X."/>
            <person name="Zhao Y."/>
        </authorList>
    </citation>
    <scope>NUCLEOTIDE SEQUENCE</scope>
</reference>
<sequence>MFCFQGQLFWADFAQGLMYCDLRAGDAFELTESPKKRRTIGYIEMVKLWTLDMDRCAWKEHRRGFPCPWMLALLREMCCHSPLS</sequence>
<gene>
    <name evidence="1" type="ORF">NCGR_LOCUS10292</name>
</gene>
<comment type="caution">
    <text evidence="1">The sequence shown here is derived from an EMBL/GenBank/DDBJ whole genome shotgun (WGS) entry which is preliminary data.</text>
</comment>
<protein>
    <recommendedName>
        <fullName evidence="3">DUF1618 domain-containing protein</fullName>
    </recommendedName>
</protein>
<name>A0A811N0C3_9POAL</name>
<dbReference type="EMBL" id="CAJGYO010000002">
    <property type="protein sequence ID" value="CAD6215008.1"/>
    <property type="molecule type" value="Genomic_DNA"/>
</dbReference>
<evidence type="ECO:0008006" key="3">
    <source>
        <dbReference type="Google" id="ProtNLM"/>
    </source>
</evidence>
<dbReference type="AlphaFoldDB" id="A0A811N0C3"/>
<dbReference type="Proteomes" id="UP000604825">
    <property type="component" value="Unassembled WGS sequence"/>
</dbReference>
<proteinExistence type="predicted"/>
<evidence type="ECO:0000313" key="2">
    <source>
        <dbReference type="Proteomes" id="UP000604825"/>
    </source>
</evidence>
<organism evidence="1 2">
    <name type="scientific">Miscanthus lutarioriparius</name>
    <dbReference type="NCBI Taxonomy" id="422564"/>
    <lineage>
        <taxon>Eukaryota</taxon>
        <taxon>Viridiplantae</taxon>
        <taxon>Streptophyta</taxon>
        <taxon>Embryophyta</taxon>
        <taxon>Tracheophyta</taxon>
        <taxon>Spermatophyta</taxon>
        <taxon>Magnoliopsida</taxon>
        <taxon>Liliopsida</taxon>
        <taxon>Poales</taxon>
        <taxon>Poaceae</taxon>
        <taxon>PACMAD clade</taxon>
        <taxon>Panicoideae</taxon>
        <taxon>Andropogonodae</taxon>
        <taxon>Andropogoneae</taxon>
        <taxon>Saccharinae</taxon>
        <taxon>Miscanthus</taxon>
    </lineage>
</organism>